<organism evidence="6 7">
    <name type="scientific">Rarispira pelagica</name>
    <dbReference type="NCBI Taxonomy" id="3141764"/>
    <lineage>
        <taxon>Bacteria</taxon>
        <taxon>Pseudomonadati</taxon>
        <taxon>Spirochaetota</taxon>
        <taxon>Spirochaetia</taxon>
        <taxon>Winmispirales</taxon>
        <taxon>Winmispiraceae</taxon>
        <taxon>Rarispira</taxon>
    </lineage>
</organism>
<evidence type="ECO:0000256" key="3">
    <source>
        <dbReference type="ARBA" id="ARBA00022655"/>
    </source>
</evidence>
<keyword evidence="3 5" id="KW-0566">Pantothenate biosynthesis</keyword>
<keyword evidence="5" id="KW-0479">Metal-binding</keyword>
<feature type="binding site" evidence="5">
    <location>
        <position position="80"/>
    </location>
    <ligand>
        <name>3-methyl-2-oxobutanoate</name>
        <dbReference type="ChEBI" id="CHEBI:11851"/>
    </ligand>
</feature>
<feature type="binding site" evidence="5">
    <location>
        <position position="80"/>
    </location>
    <ligand>
        <name>Mg(2+)</name>
        <dbReference type="ChEBI" id="CHEBI:18420"/>
    </ligand>
</feature>
<comment type="caution">
    <text evidence="6">The sequence shown here is derived from an EMBL/GenBank/DDBJ whole genome shotgun (WGS) entry which is preliminary data.</text>
</comment>
<evidence type="ECO:0000256" key="4">
    <source>
        <dbReference type="ARBA" id="ARBA00022679"/>
    </source>
</evidence>
<dbReference type="Pfam" id="PF02548">
    <property type="entry name" value="Pantoate_transf"/>
    <property type="match status" value="1"/>
</dbReference>
<evidence type="ECO:0000256" key="5">
    <source>
        <dbReference type="HAMAP-Rule" id="MF_00156"/>
    </source>
</evidence>
<feature type="binding site" evidence="5">
    <location>
        <position position="109"/>
    </location>
    <ligand>
        <name>3-methyl-2-oxobutanoate</name>
        <dbReference type="ChEBI" id="CHEBI:11851"/>
    </ligand>
</feature>
<dbReference type="CDD" id="cd06557">
    <property type="entry name" value="KPHMT-like"/>
    <property type="match status" value="1"/>
</dbReference>
<protein>
    <recommendedName>
        <fullName evidence="5">3-methyl-2-oxobutanoate hydroxymethyltransferase</fullName>
        <ecNumber evidence="5">2.1.2.11</ecNumber>
    </recommendedName>
    <alternativeName>
        <fullName evidence="5">Ketopantoate hydroxymethyltransferase</fullName>
        <shortName evidence="5">KPHMT</shortName>
    </alternativeName>
</protein>
<dbReference type="PANTHER" id="PTHR20881">
    <property type="entry name" value="3-METHYL-2-OXOBUTANOATE HYDROXYMETHYLTRANSFERASE"/>
    <property type="match status" value="1"/>
</dbReference>
<comment type="function">
    <text evidence="5">Catalyzes the reversible reaction in which hydroxymethyl group from 5,10-methylenetetrahydrofolate is transferred onto alpha-ketoisovalerate to form ketopantoate.</text>
</comment>
<evidence type="ECO:0000256" key="2">
    <source>
        <dbReference type="ARBA" id="ARBA00011424"/>
    </source>
</evidence>
<gene>
    <name evidence="5 6" type="primary">panB</name>
    <name evidence="6" type="ORF">WKV44_03205</name>
</gene>
<dbReference type="EMBL" id="JBCHKQ010000001">
    <property type="protein sequence ID" value="MEM5947545.1"/>
    <property type="molecule type" value="Genomic_DNA"/>
</dbReference>
<comment type="subcellular location">
    <subcellularLocation>
        <location evidence="5">Cytoplasm</location>
    </subcellularLocation>
</comment>
<name>A0ABU9UC42_9SPIR</name>
<comment type="subunit">
    <text evidence="2 5">Homodecamer; pentamer of dimers.</text>
</comment>
<dbReference type="Proteomes" id="UP001466331">
    <property type="component" value="Unassembled WGS sequence"/>
</dbReference>
<feature type="active site" description="Proton acceptor" evidence="5">
    <location>
        <position position="178"/>
    </location>
</feature>
<dbReference type="GO" id="GO:0003864">
    <property type="term" value="F:3-methyl-2-oxobutanoate hydroxymethyltransferase activity"/>
    <property type="evidence" value="ECO:0007669"/>
    <property type="project" value="UniProtKB-EC"/>
</dbReference>
<dbReference type="Gene3D" id="3.20.20.60">
    <property type="entry name" value="Phosphoenolpyruvate-binding domains"/>
    <property type="match status" value="1"/>
</dbReference>
<keyword evidence="5" id="KW-0460">Magnesium</keyword>
<dbReference type="RefSeq" id="WP_420068993.1">
    <property type="nucleotide sequence ID" value="NZ_JBCHKQ010000001.1"/>
</dbReference>
<evidence type="ECO:0000256" key="1">
    <source>
        <dbReference type="ARBA" id="ARBA00008676"/>
    </source>
</evidence>
<dbReference type="NCBIfam" id="TIGR00222">
    <property type="entry name" value="panB"/>
    <property type="match status" value="1"/>
</dbReference>
<reference evidence="6 7" key="1">
    <citation type="submission" date="2024-03" db="EMBL/GenBank/DDBJ databases">
        <title>Ignisphaera cupida sp. nov., a hyperthermophilic hydrolytic archaeon from a hot spring of Kamchatka, and proposal of Ignisphaeraceae fam. nov.</title>
        <authorList>
            <person name="Podosokorskaya O.A."/>
            <person name="Elcheninov A.G."/>
            <person name="Maltseva A.I."/>
            <person name="Zayulina K.S."/>
            <person name="Novikov A."/>
            <person name="Merkel A.Y."/>
        </authorList>
    </citation>
    <scope>NUCLEOTIDE SEQUENCE [LARGE SCALE GENOMIC DNA]</scope>
    <source>
        <strain evidence="6 7">38H-sp</strain>
    </source>
</reference>
<evidence type="ECO:0000313" key="6">
    <source>
        <dbReference type="EMBL" id="MEM5947545.1"/>
    </source>
</evidence>
<dbReference type="InterPro" id="IPR003700">
    <property type="entry name" value="Pantoate_hydroxy_MeTrfase"/>
</dbReference>
<comment type="cofactor">
    <cofactor evidence="5">
        <name>Mg(2+)</name>
        <dbReference type="ChEBI" id="CHEBI:18420"/>
    </cofactor>
    <text evidence="5">Binds 1 Mg(2+) ion per subunit.</text>
</comment>
<feature type="binding site" evidence="5">
    <location>
        <position position="41"/>
    </location>
    <ligand>
        <name>Mg(2+)</name>
        <dbReference type="ChEBI" id="CHEBI:18420"/>
    </ligand>
</feature>
<dbReference type="HAMAP" id="MF_00156">
    <property type="entry name" value="PanB"/>
    <property type="match status" value="1"/>
</dbReference>
<keyword evidence="5" id="KW-0963">Cytoplasm</keyword>
<dbReference type="InterPro" id="IPR015813">
    <property type="entry name" value="Pyrv/PenolPyrv_kinase-like_dom"/>
</dbReference>
<comment type="catalytic activity">
    <reaction evidence="5">
        <text>(6R)-5,10-methylene-5,6,7,8-tetrahydrofolate + 3-methyl-2-oxobutanoate + H2O = 2-dehydropantoate + (6S)-5,6,7,8-tetrahydrofolate</text>
        <dbReference type="Rhea" id="RHEA:11824"/>
        <dbReference type="ChEBI" id="CHEBI:11561"/>
        <dbReference type="ChEBI" id="CHEBI:11851"/>
        <dbReference type="ChEBI" id="CHEBI:15377"/>
        <dbReference type="ChEBI" id="CHEBI:15636"/>
        <dbReference type="ChEBI" id="CHEBI:57453"/>
        <dbReference type="EC" id="2.1.2.11"/>
    </reaction>
</comment>
<feature type="binding site" evidence="5">
    <location>
        <position position="111"/>
    </location>
    <ligand>
        <name>Mg(2+)</name>
        <dbReference type="ChEBI" id="CHEBI:18420"/>
    </ligand>
</feature>
<evidence type="ECO:0000313" key="7">
    <source>
        <dbReference type="Proteomes" id="UP001466331"/>
    </source>
</evidence>
<feature type="binding site" evidence="5">
    <location>
        <begin position="41"/>
        <end position="42"/>
    </location>
    <ligand>
        <name>3-methyl-2-oxobutanoate</name>
        <dbReference type="ChEBI" id="CHEBI:11851"/>
    </ligand>
</feature>
<dbReference type="InterPro" id="IPR040442">
    <property type="entry name" value="Pyrv_kinase-like_dom_sf"/>
</dbReference>
<keyword evidence="4 5" id="KW-0808">Transferase</keyword>
<dbReference type="PIRSF" id="PIRSF000388">
    <property type="entry name" value="Pantoate_hydroxy_MeTrfase"/>
    <property type="match status" value="1"/>
</dbReference>
<dbReference type="EC" id="2.1.2.11" evidence="5"/>
<dbReference type="NCBIfam" id="NF001452">
    <property type="entry name" value="PRK00311.1"/>
    <property type="match status" value="1"/>
</dbReference>
<accession>A0ABU9UC42</accession>
<proteinExistence type="inferred from homology"/>
<keyword evidence="7" id="KW-1185">Reference proteome</keyword>
<sequence length="262" mass="28267">MTVRGFISAKNKRKLSMLTCYDASFARLLNDTDVDCLLVGDSLAMVVYGYDTTVHATVEMMARHTEAVRRGAPDKMIVADMPFLSVQQGAAEAVRAAGALVRAGADAVKVEGYRGYEDAIAAVISAGIPVMGHLGLTPQFYHVFGGFKVQGRDEASRRHILEGAHVLQDLGVFSIVLECIPSPLAKAVTKEIRVPTIGIGAGPDTDGQVLVLYDLAAFVSDKPLRFVRRYAELGAELRDAVNRYVDDVQSGAFPSLSESFEE</sequence>
<comment type="similarity">
    <text evidence="1 5">Belongs to the PanB family.</text>
</comment>
<dbReference type="PANTHER" id="PTHR20881:SF0">
    <property type="entry name" value="3-METHYL-2-OXOBUTANOATE HYDROXYMETHYLTRANSFERASE"/>
    <property type="match status" value="1"/>
</dbReference>
<dbReference type="SUPFAM" id="SSF51621">
    <property type="entry name" value="Phosphoenolpyruvate/pyruvate domain"/>
    <property type="match status" value="1"/>
</dbReference>
<comment type="pathway">
    <text evidence="5">Cofactor biosynthesis; (R)-pantothenate biosynthesis; (R)-pantoate from 3-methyl-2-oxobutanoate: step 1/2.</text>
</comment>